<protein>
    <submittedName>
        <fullName evidence="2">Uncharacterized protein</fullName>
    </submittedName>
</protein>
<organism evidence="2 3">
    <name type="scientific">Allacma fusca</name>
    <dbReference type="NCBI Taxonomy" id="39272"/>
    <lineage>
        <taxon>Eukaryota</taxon>
        <taxon>Metazoa</taxon>
        <taxon>Ecdysozoa</taxon>
        <taxon>Arthropoda</taxon>
        <taxon>Hexapoda</taxon>
        <taxon>Collembola</taxon>
        <taxon>Symphypleona</taxon>
        <taxon>Sminthuridae</taxon>
        <taxon>Allacma</taxon>
    </lineage>
</organism>
<name>A0A8J2J8R5_9HEXA</name>
<gene>
    <name evidence="2" type="ORF">AFUS01_LOCUS5448</name>
</gene>
<reference evidence="2" key="1">
    <citation type="submission" date="2021-06" db="EMBL/GenBank/DDBJ databases">
        <authorList>
            <person name="Hodson N. C."/>
            <person name="Mongue J. A."/>
            <person name="Jaron S. K."/>
        </authorList>
    </citation>
    <scope>NUCLEOTIDE SEQUENCE</scope>
</reference>
<keyword evidence="1" id="KW-0732">Signal</keyword>
<feature type="signal peptide" evidence="1">
    <location>
        <begin position="1"/>
        <end position="19"/>
    </location>
</feature>
<sequence>MRILVLTALVVYSITITQAEVCRLKIPVTSSNLKCGDQIYHRDDTAIKAINECGAGKDGVEICLPLIKCVFEKIGMSKNSVLLKDKVAEASQKAFPHHHEAITKGLIACSDAYRAEDPHKTRNCLLKMYEDVCGHKTCDWTVSGKYLLHSSRSKGQLIQAAPQNR</sequence>
<evidence type="ECO:0000313" key="2">
    <source>
        <dbReference type="EMBL" id="CAG7715721.1"/>
    </source>
</evidence>
<comment type="caution">
    <text evidence="2">The sequence shown here is derived from an EMBL/GenBank/DDBJ whole genome shotgun (WGS) entry which is preliminary data.</text>
</comment>
<keyword evidence="3" id="KW-1185">Reference proteome</keyword>
<dbReference type="Proteomes" id="UP000708208">
    <property type="component" value="Unassembled WGS sequence"/>
</dbReference>
<evidence type="ECO:0000256" key="1">
    <source>
        <dbReference type="SAM" id="SignalP"/>
    </source>
</evidence>
<dbReference type="AlphaFoldDB" id="A0A8J2J8R5"/>
<dbReference type="EMBL" id="CAJVCH010034786">
    <property type="protein sequence ID" value="CAG7715721.1"/>
    <property type="molecule type" value="Genomic_DNA"/>
</dbReference>
<proteinExistence type="predicted"/>
<accession>A0A8J2J8R5</accession>
<feature type="chain" id="PRO_5035179518" evidence="1">
    <location>
        <begin position="20"/>
        <end position="165"/>
    </location>
</feature>
<evidence type="ECO:0000313" key="3">
    <source>
        <dbReference type="Proteomes" id="UP000708208"/>
    </source>
</evidence>